<organism evidence="1 2">
    <name type="scientific">Owenia fusiformis</name>
    <name type="common">Polychaete worm</name>
    <dbReference type="NCBI Taxonomy" id="6347"/>
    <lineage>
        <taxon>Eukaryota</taxon>
        <taxon>Metazoa</taxon>
        <taxon>Spiralia</taxon>
        <taxon>Lophotrochozoa</taxon>
        <taxon>Annelida</taxon>
        <taxon>Polychaeta</taxon>
        <taxon>Sedentaria</taxon>
        <taxon>Canalipalpata</taxon>
        <taxon>Sabellida</taxon>
        <taxon>Oweniida</taxon>
        <taxon>Oweniidae</taxon>
        <taxon>Owenia</taxon>
    </lineage>
</organism>
<dbReference type="GO" id="GO:0005576">
    <property type="term" value="C:extracellular region"/>
    <property type="evidence" value="ECO:0007669"/>
    <property type="project" value="InterPro"/>
</dbReference>
<dbReference type="Pfam" id="PF00811">
    <property type="entry name" value="Ependymin"/>
    <property type="match status" value="1"/>
</dbReference>
<reference evidence="1" key="1">
    <citation type="submission" date="2022-03" db="EMBL/GenBank/DDBJ databases">
        <authorList>
            <person name="Martin C."/>
        </authorList>
    </citation>
    <scope>NUCLEOTIDE SEQUENCE</scope>
</reference>
<proteinExistence type="predicted"/>
<dbReference type="GO" id="GO:0005764">
    <property type="term" value="C:lysosome"/>
    <property type="evidence" value="ECO:0007669"/>
    <property type="project" value="TreeGrafter"/>
</dbReference>
<dbReference type="GO" id="GO:0007160">
    <property type="term" value="P:cell-matrix adhesion"/>
    <property type="evidence" value="ECO:0007669"/>
    <property type="project" value="InterPro"/>
</dbReference>
<evidence type="ECO:0008006" key="3">
    <source>
        <dbReference type="Google" id="ProtNLM"/>
    </source>
</evidence>
<evidence type="ECO:0000313" key="1">
    <source>
        <dbReference type="EMBL" id="CAH1786520.1"/>
    </source>
</evidence>
<dbReference type="SMART" id="SM00026">
    <property type="entry name" value="EPEND"/>
    <property type="match status" value="1"/>
</dbReference>
<dbReference type="EMBL" id="CAIIXF020000006">
    <property type="protein sequence ID" value="CAH1786520.1"/>
    <property type="molecule type" value="Genomic_DNA"/>
</dbReference>
<dbReference type="Proteomes" id="UP000749559">
    <property type="component" value="Unassembled WGS sequence"/>
</dbReference>
<gene>
    <name evidence="1" type="ORF">OFUS_LOCUS12404</name>
</gene>
<dbReference type="PRINTS" id="PR00317">
    <property type="entry name" value="EPENDYMIN"/>
</dbReference>
<keyword evidence="2" id="KW-1185">Reference proteome</keyword>
<dbReference type="OrthoDB" id="6084362at2759"/>
<dbReference type="PANTHER" id="PTHR10697">
    <property type="entry name" value="MAMMALIAN EPENDYMIN-RELATED PROTEIN 1"/>
    <property type="match status" value="1"/>
</dbReference>
<dbReference type="InterPro" id="IPR001299">
    <property type="entry name" value="Ependymin"/>
</dbReference>
<sequence>MKLLIFLACCVLAYAQAPGRCTAPIAWEGRIIEYDRSKDFAVRAKFSYDALNKRTRRVDEIYFDGKREFYDVLQLFDMGKEFAVNLVSRKCEVRPLTISFREFQIPQNATFYTEAYIGGTLLGSGVLISAWGGKTDRGDFYSADYTVADCIPVRDEFYSNRTRGIHTNVYDVTLGISDPNIFVPPKECM</sequence>
<dbReference type="PANTHER" id="PTHR10697:SF1">
    <property type="entry name" value="MAMMALIAN EPENDYMIN-RELATED PROTEIN 1"/>
    <property type="match status" value="1"/>
</dbReference>
<name>A0A8J1XU39_OWEFU</name>
<accession>A0A8J1XU39</accession>
<comment type="caution">
    <text evidence="1">The sequence shown here is derived from an EMBL/GenBank/DDBJ whole genome shotgun (WGS) entry which is preliminary data.</text>
</comment>
<dbReference type="AlphaFoldDB" id="A0A8J1XU39"/>
<dbReference type="GO" id="GO:0005509">
    <property type="term" value="F:calcium ion binding"/>
    <property type="evidence" value="ECO:0007669"/>
    <property type="project" value="InterPro"/>
</dbReference>
<evidence type="ECO:0000313" key="2">
    <source>
        <dbReference type="Proteomes" id="UP000749559"/>
    </source>
</evidence>
<protein>
    <recommendedName>
        <fullName evidence="3">Mammalian ependymin-related protein 1</fullName>
    </recommendedName>
</protein>